<name>A0A392NBP6_9FABA</name>
<proteinExistence type="predicted"/>
<feature type="non-terminal residue" evidence="2">
    <location>
        <position position="1"/>
    </location>
</feature>
<comment type="caution">
    <text evidence="2">The sequence shown here is derived from an EMBL/GenBank/DDBJ whole genome shotgun (WGS) entry which is preliminary data.</text>
</comment>
<keyword evidence="1" id="KW-1133">Transmembrane helix</keyword>
<feature type="transmembrane region" description="Helical" evidence="1">
    <location>
        <begin position="20"/>
        <end position="42"/>
    </location>
</feature>
<reference evidence="2 3" key="1">
    <citation type="journal article" date="2018" name="Front. Plant Sci.">
        <title>Red Clover (Trifolium pratense) and Zigzag Clover (T. medium) - A Picture of Genomic Similarities and Differences.</title>
        <authorList>
            <person name="Dluhosova J."/>
            <person name="Istvanek J."/>
            <person name="Nedelnik J."/>
            <person name="Repkova J."/>
        </authorList>
    </citation>
    <scope>NUCLEOTIDE SEQUENCE [LARGE SCALE GENOMIC DNA]</scope>
    <source>
        <strain evidence="3">cv. 10/8</strain>
        <tissue evidence="2">Leaf</tissue>
    </source>
</reference>
<accession>A0A392NBP6</accession>
<evidence type="ECO:0000256" key="1">
    <source>
        <dbReference type="SAM" id="Phobius"/>
    </source>
</evidence>
<keyword evidence="1" id="KW-0812">Transmembrane</keyword>
<organism evidence="2 3">
    <name type="scientific">Trifolium medium</name>
    <dbReference type="NCBI Taxonomy" id="97028"/>
    <lineage>
        <taxon>Eukaryota</taxon>
        <taxon>Viridiplantae</taxon>
        <taxon>Streptophyta</taxon>
        <taxon>Embryophyta</taxon>
        <taxon>Tracheophyta</taxon>
        <taxon>Spermatophyta</taxon>
        <taxon>Magnoliopsida</taxon>
        <taxon>eudicotyledons</taxon>
        <taxon>Gunneridae</taxon>
        <taxon>Pentapetalae</taxon>
        <taxon>rosids</taxon>
        <taxon>fabids</taxon>
        <taxon>Fabales</taxon>
        <taxon>Fabaceae</taxon>
        <taxon>Papilionoideae</taxon>
        <taxon>50 kb inversion clade</taxon>
        <taxon>NPAAA clade</taxon>
        <taxon>Hologalegina</taxon>
        <taxon>IRL clade</taxon>
        <taxon>Trifolieae</taxon>
        <taxon>Trifolium</taxon>
    </lineage>
</organism>
<dbReference type="AlphaFoldDB" id="A0A392NBP6"/>
<keyword evidence="1" id="KW-0472">Membrane</keyword>
<evidence type="ECO:0000313" key="2">
    <source>
        <dbReference type="EMBL" id="MCH97277.1"/>
    </source>
</evidence>
<dbReference type="EMBL" id="LXQA010034523">
    <property type="protein sequence ID" value="MCH97277.1"/>
    <property type="molecule type" value="Genomic_DNA"/>
</dbReference>
<keyword evidence="3" id="KW-1185">Reference proteome</keyword>
<sequence>VLIASVSVFYKVALNDGMSVSVLTAYRLIFAAATTVPLALVLERQNRPRLT</sequence>
<evidence type="ECO:0000313" key="3">
    <source>
        <dbReference type="Proteomes" id="UP000265520"/>
    </source>
</evidence>
<gene>
    <name evidence="2" type="ORF">A2U01_0018270</name>
</gene>
<dbReference type="Proteomes" id="UP000265520">
    <property type="component" value="Unassembled WGS sequence"/>
</dbReference>
<protein>
    <submittedName>
        <fullName evidence="2">Auxin-induced protein 5NG4</fullName>
    </submittedName>
</protein>